<protein>
    <submittedName>
        <fullName evidence="1">Uncharacterized protein</fullName>
    </submittedName>
</protein>
<dbReference type="AlphaFoldDB" id="A0AAV4R8P7"/>
<comment type="caution">
    <text evidence="1">The sequence shown here is derived from an EMBL/GenBank/DDBJ whole genome shotgun (WGS) entry which is preliminary data.</text>
</comment>
<name>A0AAV4R8P7_CAEEX</name>
<evidence type="ECO:0000313" key="2">
    <source>
        <dbReference type="Proteomes" id="UP001054945"/>
    </source>
</evidence>
<keyword evidence="2" id="KW-1185">Reference proteome</keyword>
<reference evidence="1 2" key="1">
    <citation type="submission" date="2021-06" db="EMBL/GenBank/DDBJ databases">
        <title>Caerostris extrusa draft genome.</title>
        <authorList>
            <person name="Kono N."/>
            <person name="Arakawa K."/>
        </authorList>
    </citation>
    <scope>NUCLEOTIDE SEQUENCE [LARGE SCALE GENOMIC DNA]</scope>
</reference>
<evidence type="ECO:0000313" key="1">
    <source>
        <dbReference type="EMBL" id="GIY16772.1"/>
    </source>
</evidence>
<dbReference type="EMBL" id="BPLR01007413">
    <property type="protein sequence ID" value="GIY16772.1"/>
    <property type="molecule type" value="Genomic_DNA"/>
</dbReference>
<dbReference type="Proteomes" id="UP001054945">
    <property type="component" value="Unassembled WGS sequence"/>
</dbReference>
<organism evidence="1 2">
    <name type="scientific">Caerostris extrusa</name>
    <name type="common">Bark spider</name>
    <name type="synonym">Caerostris bankana</name>
    <dbReference type="NCBI Taxonomy" id="172846"/>
    <lineage>
        <taxon>Eukaryota</taxon>
        <taxon>Metazoa</taxon>
        <taxon>Ecdysozoa</taxon>
        <taxon>Arthropoda</taxon>
        <taxon>Chelicerata</taxon>
        <taxon>Arachnida</taxon>
        <taxon>Araneae</taxon>
        <taxon>Araneomorphae</taxon>
        <taxon>Entelegynae</taxon>
        <taxon>Araneoidea</taxon>
        <taxon>Araneidae</taxon>
        <taxon>Caerostris</taxon>
    </lineage>
</organism>
<sequence length="89" mass="9727">MAPLRIAHLELDREVSQRASRLTTGSSKGKNSIINHESILITGSHVLDFCHTSSASADGTQFSSYCRTACLSINPQPLDVFTRSFTCQI</sequence>
<proteinExistence type="predicted"/>
<accession>A0AAV4R8P7</accession>
<gene>
    <name evidence="1" type="ORF">CEXT_329401</name>
</gene>